<evidence type="ECO:0000313" key="6">
    <source>
        <dbReference type="Proteomes" id="UP001235303"/>
    </source>
</evidence>
<keyword evidence="2" id="KW-0677">Repeat</keyword>
<keyword evidence="1" id="KW-0042">Antenna complex</keyword>
<feature type="compositionally biased region" description="Basic and acidic residues" evidence="4">
    <location>
        <begin position="140"/>
        <end position="150"/>
    </location>
</feature>
<dbReference type="SMART" id="SM00567">
    <property type="entry name" value="EZ_HEAT"/>
    <property type="match status" value="2"/>
</dbReference>
<dbReference type="InterPro" id="IPR011989">
    <property type="entry name" value="ARM-like"/>
</dbReference>
<dbReference type="PANTHER" id="PTHR12697">
    <property type="entry name" value="PBS LYASE HEAT-LIKE PROTEIN"/>
    <property type="match status" value="1"/>
</dbReference>
<evidence type="ECO:0000313" key="5">
    <source>
        <dbReference type="EMBL" id="MDJ1170424.1"/>
    </source>
</evidence>
<organism evidence="5 6">
    <name type="scientific">Roseofilum acuticapitatum BLCC-M154</name>
    <dbReference type="NCBI Taxonomy" id="3022444"/>
    <lineage>
        <taxon>Bacteria</taxon>
        <taxon>Bacillati</taxon>
        <taxon>Cyanobacteriota</taxon>
        <taxon>Cyanophyceae</taxon>
        <taxon>Desertifilales</taxon>
        <taxon>Desertifilaceae</taxon>
        <taxon>Roseofilum</taxon>
        <taxon>Roseofilum acuticapitatum</taxon>
    </lineage>
</organism>
<proteinExistence type="predicted"/>
<gene>
    <name evidence="5" type="ORF">PMG71_13385</name>
</gene>
<dbReference type="Pfam" id="PF13646">
    <property type="entry name" value="HEAT_2"/>
    <property type="match status" value="1"/>
</dbReference>
<dbReference type="Gene3D" id="1.25.10.10">
    <property type="entry name" value="Leucine-rich Repeat Variant"/>
    <property type="match status" value="1"/>
</dbReference>
<keyword evidence="6" id="KW-1185">Reference proteome</keyword>
<dbReference type="InterPro" id="IPR004155">
    <property type="entry name" value="PBS_lyase_HEAT"/>
</dbReference>
<dbReference type="PANTHER" id="PTHR12697:SF5">
    <property type="entry name" value="DEOXYHYPUSINE HYDROXYLASE"/>
    <property type="match status" value="1"/>
</dbReference>
<dbReference type="InterPro" id="IPR000357">
    <property type="entry name" value="HEAT"/>
</dbReference>
<keyword evidence="3" id="KW-0605">Phycobilisome</keyword>
<evidence type="ECO:0000256" key="2">
    <source>
        <dbReference type="ARBA" id="ARBA00022737"/>
    </source>
</evidence>
<evidence type="ECO:0000256" key="4">
    <source>
        <dbReference type="SAM" id="MobiDB-lite"/>
    </source>
</evidence>
<sequence>MTEPSPVPATLDPSQILSSLGTWPKLSALPQLLGYVRHEIPQVRQQVALALGQIASSCPLRSETERMISTLGQLSQDASPLVREAAMTALGSIQSDRVLSYLQRGLNDAVPDVKKAASLALQQLKLTYQSPQSASQKPRSLWENRPESSE</sequence>
<name>A0ABT7AU55_9CYAN</name>
<dbReference type="EMBL" id="JAQOSP010000089">
    <property type="protein sequence ID" value="MDJ1170424.1"/>
    <property type="molecule type" value="Genomic_DNA"/>
</dbReference>
<comment type="caution">
    <text evidence="5">The sequence shown here is derived from an EMBL/GenBank/DDBJ whole genome shotgun (WGS) entry which is preliminary data.</text>
</comment>
<dbReference type="Proteomes" id="UP001235303">
    <property type="component" value="Unassembled WGS sequence"/>
</dbReference>
<evidence type="ECO:0000256" key="1">
    <source>
        <dbReference type="ARBA" id="ARBA00022549"/>
    </source>
</evidence>
<reference evidence="5 6" key="1">
    <citation type="submission" date="2023-01" db="EMBL/GenBank/DDBJ databases">
        <title>Novel diversity within Roseofilum (Cyanobacteria; Desertifilaceae) from marine benthic mats with descriptions of four novel species.</title>
        <authorList>
            <person name="Wang Y."/>
            <person name="Berthold D.E."/>
            <person name="Hu J."/>
            <person name="Lefler F.W."/>
            <person name="Laughinghouse H.D. IV."/>
        </authorList>
    </citation>
    <scope>NUCLEOTIDE SEQUENCE [LARGE SCALE GENOMIC DNA]</scope>
    <source>
        <strain evidence="5 6">BLCC-M154</strain>
    </source>
</reference>
<feature type="region of interest" description="Disordered" evidence="4">
    <location>
        <begin position="129"/>
        <end position="150"/>
    </location>
</feature>
<dbReference type="RefSeq" id="WP_283754183.1">
    <property type="nucleotide sequence ID" value="NZ_JAQOSP010000089.1"/>
</dbReference>
<dbReference type="SUPFAM" id="SSF48371">
    <property type="entry name" value="ARM repeat"/>
    <property type="match status" value="1"/>
</dbReference>
<protein>
    <submittedName>
        <fullName evidence="5">HEAT repeat domain-containing protein</fullName>
    </submittedName>
</protein>
<feature type="compositionally biased region" description="Polar residues" evidence="4">
    <location>
        <begin position="129"/>
        <end position="138"/>
    </location>
</feature>
<evidence type="ECO:0000256" key="3">
    <source>
        <dbReference type="ARBA" id="ARBA00022738"/>
    </source>
</evidence>
<dbReference type="InterPro" id="IPR016024">
    <property type="entry name" value="ARM-type_fold"/>
</dbReference>
<accession>A0ABT7AU55</accession>
<dbReference type="Pfam" id="PF02985">
    <property type="entry name" value="HEAT"/>
    <property type="match status" value="1"/>
</dbReference>